<gene>
    <name evidence="2" type="ORF">ACFSSE_16260</name>
</gene>
<evidence type="ECO:0000313" key="3">
    <source>
        <dbReference type="Proteomes" id="UP001597546"/>
    </source>
</evidence>
<comment type="caution">
    <text evidence="2">The sequence shown here is derived from an EMBL/GenBank/DDBJ whole genome shotgun (WGS) entry which is preliminary data.</text>
</comment>
<dbReference type="EMBL" id="JBHULV010000052">
    <property type="protein sequence ID" value="MFD2733265.1"/>
    <property type="molecule type" value="Genomic_DNA"/>
</dbReference>
<feature type="chain" id="PRO_5045576924" description="DUF4412 domain-containing protein" evidence="1">
    <location>
        <begin position="24"/>
        <end position="227"/>
    </location>
</feature>
<keyword evidence="1" id="KW-0732">Signal</keyword>
<evidence type="ECO:0000313" key="2">
    <source>
        <dbReference type="EMBL" id="MFD2733265.1"/>
    </source>
</evidence>
<reference evidence="3" key="1">
    <citation type="journal article" date="2019" name="Int. J. Syst. Evol. Microbiol.">
        <title>The Global Catalogue of Microorganisms (GCM) 10K type strain sequencing project: providing services to taxonomists for standard genome sequencing and annotation.</title>
        <authorList>
            <consortium name="The Broad Institute Genomics Platform"/>
            <consortium name="The Broad Institute Genome Sequencing Center for Infectious Disease"/>
            <person name="Wu L."/>
            <person name="Ma J."/>
        </authorList>
    </citation>
    <scope>NUCLEOTIDE SEQUENCE [LARGE SCALE GENOMIC DNA]</scope>
    <source>
        <strain evidence="3">KCTC 42456</strain>
    </source>
</reference>
<proteinExistence type="predicted"/>
<dbReference type="Proteomes" id="UP001597546">
    <property type="component" value="Unassembled WGS sequence"/>
</dbReference>
<evidence type="ECO:0000256" key="1">
    <source>
        <dbReference type="SAM" id="SignalP"/>
    </source>
</evidence>
<protein>
    <recommendedName>
        <fullName evidence="4">DUF4412 domain-containing protein</fullName>
    </recommendedName>
</protein>
<sequence>MNKLFKTTLIAIACIGYTFIAQAQKIIKEGTVTYAVEYDLPPDQQSMAAMLPAEFVVTFKGDLSKFNMDMGMYSTSVIYNNATKESLSLTEVPMQNKKIAVKMSKEQSDKMQQMQAGGEKDFDITATTESKKIGGYNCIKYALTEKSSGDKSEVWATTEIEIPSNSLTSTVKGIKGVPLEFSNDARGMKSKMTFKSIKEDAVVDINMTVPDGFETMKFEDLLSQMGG</sequence>
<name>A0ABW5TXJ8_9SPHI</name>
<keyword evidence="3" id="KW-1185">Reference proteome</keyword>
<feature type="signal peptide" evidence="1">
    <location>
        <begin position="1"/>
        <end position="23"/>
    </location>
</feature>
<evidence type="ECO:0008006" key="4">
    <source>
        <dbReference type="Google" id="ProtNLM"/>
    </source>
</evidence>
<organism evidence="2 3">
    <name type="scientific">Pedobacter alpinus</name>
    <dbReference type="NCBI Taxonomy" id="1590643"/>
    <lineage>
        <taxon>Bacteria</taxon>
        <taxon>Pseudomonadati</taxon>
        <taxon>Bacteroidota</taxon>
        <taxon>Sphingobacteriia</taxon>
        <taxon>Sphingobacteriales</taxon>
        <taxon>Sphingobacteriaceae</taxon>
        <taxon>Pedobacter</taxon>
    </lineage>
</organism>
<accession>A0ABW5TXJ8</accession>
<dbReference type="RefSeq" id="WP_379046136.1">
    <property type="nucleotide sequence ID" value="NZ_JBHSKW010000058.1"/>
</dbReference>